<evidence type="ECO:0000256" key="2">
    <source>
        <dbReference type="ARBA" id="ARBA00004173"/>
    </source>
</evidence>
<dbReference type="InterPro" id="IPR029035">
    <property type="entry name" value="DHS-like_NAD/FAD-binding_dom"/>
</dbReference>
<dbReference type="AlphaFoldDB" id="A0A409YNS4"/>
<dbReference type="EMBL" id="NHYE01000578">
    <property type="protein sequence ID" value="PPR04729.1"/>
    <property type="molecule type" value="Genomic_DNA"/>
</dbReference>
<feature type="binding site" evidence="9">
    <location>
        <position position="134"/>
    </location>
    <ligand>
        <name>Zn(2+)</name>
        <dbReference type="ChEBI" id="CHEBI:29105"/>
    </ligand>
</feature>
<evidence type="ECO:0000313" key="13">
    <source>
        <dbReference type="Proteomes" id="UP000284706"/>
    </source>
</evidence>
<feature type="binding site" evidence="9">
    <location>
        <position position="131"/>
    </location>
    <ligand>
        <name>Zn(2+)</name>
        <dbReference type="ChEBI" id="CHEBI:29105"/>
    </ligand>
</feature>
<sequence>MNFGFKRRGNQGKPKVLSGRDIPSLAKYIKSNDCQNVFLMANLARLNLPYPEAVFEINFFRRNPVPFYTLAHELYPGKFRPTITHSFVRLLSEKSLLHTCYTQNIDTLERRAGVPDDKIIEAHGSFATQRCINCREEYDDEEMKKHVLEKKIPKCPSCGGYVKPDIVFFGEGLPPHFMRSLPNLREADLLIIMGTSLTVHPFASLAGMVDSTCPRVLINLDQVGDIGSRPDDVVLLGQCDDIVRELCKELGWEEDLNKLWAETEETVLTEQPAKKEEVLDVLEEMQEQFEHLAVQEGKATEKSSKPKEDTNEDNAPAPSGPPLEIPPKPSATVVDESKKAGEPVKSDEVVNDPGDKEKTAPAASTTEPDGNIEKPADNAPPTEGKL</sequence>
<dbReference type="InterPro" id="IPR026590">
    <property type="entry name" value="Ssirtuin_cat_dom"/>
</dbReference>
<reference evidence="12 13" key="1">
    <citation type="journal article" date="2018" name="Evol. Lett.">
        <title>Horizontal gene cluster transfer increased hallucinogenic mushroom diversity.</title>
        <authorList>
            <person name="Reynolds H.T."/>
            <person name="Vijayakumar V."/>
            <person name="Gluck-Thaler E."/>
            <person name="Korotkin H.B."/>
            <person name="Matheny P.B."/>
            <person name="Slot J.C."/>
        </authorList>
    </citation>
    <scope>NUCLEOTIDE SEQUENCE [LARGE SCALE GENOMIC DNA]</scope>
    <source>
        <strain evidence="12 13">SRW20</strain>
    </source>
</reference>
<dbReference type="PROSITE" id="PS50305">
    <property type="entry name" value="SIRTUIN"/>
    <property type="match status" value="1"/>
</dbReference>
<dbReference type="STRING" id="231916.A0A409YNS4"/>
<feature type="compositionally biased region" description="Pro residues" evidence="10">
    <location>
        <begin position="318"/>
        <end position="329"/>
    </location>
</feature>
<dbReference type="SUPFAM" id="SSF52467">
    <property type="entry name" value="DHS-like NAD/FAD-binding domain"/>
    <property type="match status" value="1"/>
</dbReference>
<keyword evidence="5 9" id="KW-0479">Metal-binding</keyword>
<evidence type="ECO:0000256" key="6">
    <source>
        <dbReference type="ARBA" id="ARBA00022833"/>
    </source>
</evidence>
<dbReference type="GO" id="GO:0017136">
    <property type="term" value="F:histone deacetylase activity, NAD-dependent"/>
    <property type="evidence" value="ECO:0007669"/>
    <property type="project" value="TreeGrafter"/>
</dbReference>
<keyword evidence="7" id="KW-0520">NAD</keyword>
<dbReference type="FunCoup" id="A0A409YNS4">
    <property type="interactions" value="222"/>
</dbReference>
<name>A0A409YNS4_9AGAR</name>
<dbReference type="OrthoDB" id="420264at2759"/>
<feature type="region of interest" description="Disordered" evidence="10">
    <location>
        <begin position="294"/>
        <end position="386"/>
    </location>
</feature>
<comment type="cofactor">
    <cofactor evidence="1">
        <name>Zn(2+)</name>
        <dbReference type="ChEBI" id="CHEBI:29105"/>
    </cofactor>
</comment>
<dbReference type="PANTHER" id="PTHR11085">
    <property type="entry name" value="NAD-DEPENDENT PROTEIN DEACYLASE SIRTUIN-5, MITOCHONDRIAL-RELATED"/>
    <property type="match status" value="1"/>
</dbReference>
<dbReference type="Pfam" id="PF02146">
    <property type="entry name" value="SIR2"/>
    <property type="match status" value="1"/>
</dbReference>
<feature type="binding site" evidence="9">
    <location>
        <position position="158"/>
    </location>
    <ligand>
        <name>Zn(2+)</name>
        <dbReference type="ChEBI" id="CHEBI:29105"/>
    </ligand>
</feature>
<evidence type="ECO:0000256" key="8">
    <source>
        <dbReference type="ARBA" id="ARBA00023128"/>
    </source>
</evidence>
<dbReference type="GO" id="GO:0046872">
    <property type="term" value="F:metal ion binding"/>
    <property type="evidence" value="ECO:0007669"/>
    <property type="project" value="UniProtKB-KW"/>
</dbReference>
<protein>
    <recommendedName>
        <fullName evidence="11">Deacetylase sirtuin-type domain-containing protein</fullName>
    </recommendedName>
</protein>
<evidence type="ECO:0000259" key="11">
    <source>
        <dbReference type="PROSITE" id="PS50305"/>
    </source>
</evidence>
<evidence type="ECO:0000256" key="9">
    <source>
        <dbReference type="PROSITE-ProRule" id="PRU00236"/>
    </source>
</evidence>
<feature type="active site" description="Proton acceptor" evidence="9">
    <location>
        <position position="123"/>
    </location>
</feature>
<proteinExistence type="inferred from homology"/>
<feature type="compositionally biased region" description="Basic and acidic residues" evidence="10">
    <location>
        <begin position="298"/>
        <end position="309"/>
    </location>
</feature>
<evidence type="ECO:0000256" key="1">
    <source>
        <dbReference type="ARBA" id="ARBA00001947"/>
    </source>
</evidence>
<organism evidence="12 13">
    <name type="scientific">Gymnopilus dilepis</name>
    <dbReference type="NCBI Taxonomy" id="231916"/>
    <lineage>
        <taxon>Eukaryota</taxon>
        <taxon>Fungi</taxon>
        <taxon>Dikarya</taxon>
        <taxon>Basidiomycota</taxon>
        <taxon>Agaricomycotina</taxon>
        <taxon>Agaricomycetes</taxon>
        <taxon>Agaricomycetidae</taxon>
        <taxon>Agaricales</taxon>
        <taxon>Agaricineae</taxon>
        <taxon>Hymenogastraceae</taxon>
        <taxon>Gymnopilus</taxon>
    </lineage>
</organism>
<feature type="compositionally biased region" description="Basic and acidic residues" evidence="10">
    <location>
        <begin position="335"/>
        <end position="359"/>
    </location>
</feature>
<dbReference type="GO" id="GO:0005739">
    <property type="term" value="C:mitochondrion"/>
    <property type="evidence" value="ECO:0007669"/>
    <property type="project" value="UniProtKB-SubCell"/>
</dbReference>
<dbReference type="InterPro" id="IPR003000">
    <property type="entry name" value="Sirtuin"/>
</dbReference>
<dbReference type="Gene3D" id="3.40.50.1220">
    <property type="entry name" value="TPP-binding domain"/>
    <property type="match status" value="1"/>
</dbReference>
<dbReference type="GO" id="GO:0070403">
    <property type="term" value="F:NAD+ binding"/>
    <property type="evidence" value="ECO:0007669"/>
    <property type="project" value="InterPro"/>
</dbReference>
<dbReference type="Proteomes" id="UP000284706">
    <property type="component" value="Unassembled WGS sequence"/>
</dbReference>
<evidence type="ECO:0000256" key="3">
    <source>
        <dbReference type="ARBA" id="ARBA00006924"/>
    </source>
</evidence>
<keyword evidence="8" id="KW-0496">Mitochondrion</keyword>
<dbReference type="PANTHER" id="PTHR11085:SF6">
    <property type="entry name" value="NAD-DEPENDENT PROTEIN DEACETYLASE SIRTUIN-2"/>
    <property type="match status" value="1"/>
</dbReference>
<comment type="similarity">
    <text evidence="3">Belongs to the sirtuin family. Class I subfamily.</text>
</comment>
<dbReference type="InterPro" id="IPR026591">
    <property type="entry name" value="Sirtuin_cat_small_dom_sf"/>
</dbReference>
<comment type="caution">
    <text evidence="12">The sequence shown here is derived from an EMBL/GenBank/DDBJ whole genome shotgun (WGS) entry which is preliminary data.</text>
</comment>
<dbReference type="GO" id="GO:0005634">
    <property type="term" value="C:nucleus"/>
    <property type="evidence" value="ECO:0007669"/>
    <property type="project" value="TreeGrafter"/>
</dbReference>
<gene>
    <name evidence="12" type="ORF">CVT26_012864</name>
</gene>
<feature type="domain" description="Deacetylase sirtuin-type" evidence="11">
    <location>
        <begin position="1"/>
        <end position="253"/>
    </location>
</feature>
<evidence type="ECO:0000256" key="4">
    <source>
        <dbReference type="ARBA" id="ARBA00022679"/>
    </source>
</evidence>
<feature type="binding site" evidence="9">
    <location>
        <position position="155"/>
    </location>
    <ligand>
        <name>Zn(2+)</name>
        <dbReference type="ChEBI" id="CHEBI:29105"/>
    </ligand>
</feature>
<dbReference type="InParanoid" id="A0A409YNS4"/>
<dbReference type="InterPro" id="IPR050134">
    <property type="entry name" value="NAD-dep_sirtuin_deacylases"/>
</dbReference>
<keyword evidence="6 9" id="KW-0862">Zinc</keyword>
<comment type="subcellular location">
    <subcellularLocation>
        <location evidence="2">Mitochondrion</location>
    </subcellularLocation>
</comment>
<evidence type="ECO:0000256" key="7">
    <source>
        <dbReference type="ARBA" id="ARBA00023027"/>
    </source>
</evidence>
<evidence type="ECO:0000256" key="5">
    <source>
        <dbReference type="ARBA" id="ARBA00022723"/>
    </source>
</evidence>
<keyword evidence="13" id="KW-1185">Reference proteome</keyword>
<keyword evidence="4" id="KW-0808">Transferase</keyword>
<evidence type="ECO:0000313" key="12">
    <source>
        <dbReference type="EMBL" id="PPR04729.1"/>
    </source>
</evidence>
<evidence type="ECO:0000256" key="10">
    <source>
        <dbReference type="SAM" id="MobiDB-lite"/>
    </source>
</evidence>
<accession>A0A409YNS4</accession>
<dbReference type="Gene3D" id="3.30.1600.10">
    <property type="entry name" value="SIR2/SIRT2 'Small Domain"/>
    <property type="match status" value="1"/>
</dbReference>